<feature type="binding site" evidence="10">
    <location>
        <position position="108"/>
    </location>
    <ligand>
        <name>Na(+)</name>
        <dbReference type="ChEBI" id="CHEBI:29101"/>
        <note>structural</note>
    </ligand>
</feature>
<dbReference type="GO" id="GO:0005886">
    <property type="term" value="C:plasma membrane"/>
    <property type="evidence" value="ECO:0007669"/>
    <property type="project" value="UniProtKB-SubCell"/>
</dbReference>
<evidence type="ECO:0000256" key="9">
    <source>
        <dbReference type="ARBA" id="ARBA00049940"/>
    </source>
</evidence>
<dbReference type="GO" id="GO:0046872">
    <property type="term" value="F:metal ion binding"/>
    <property type="evidence" value="ECO:0007669"/>
    <property type="project" value="UniProtKB-KW"/>
</dbReference>
<keyword evidence="10" id="KW-0813">Transport</keyword>
<comment type="activity regulation">
    <text evidence="10">Na(+) is not transported, but it plays an essential structural role and its presence is essential for fluoride channel function.</text>
</comment>
<evidence type="ECO:0000256" key="10">
    <source>
        <dbReference type="HAMAP-Rule" id="MF_00454"/>
    </source>
</evidence>
<evidence type="ECO:0000256" key="3">
    <source>
        <dbReference type="ARBA" id="ARBA00022692"/>
    </source>
</evidence>
<comment type="caution">
    <text evidence="10">Lacks conserved residue(s) required for the propagation of feature annotation.</text>
</comment>
<evidence type="ECO:0000256" key="4">
    <source>
        <dbReference type="ARBA" id="ARBA00022989"/>
    </source>
</evidence>
<keyword evidence="2 10" id="KW-1003">Cell membrane</keyword>
<comment type="subcellular location">
    <subcellularLocation>
        <location evidence="1 10">Cell membrane</location>
        <topology evidence="1 10">Multi-pass membrane protein</topology>
    </subcellularLocation>
</comment>
<evidence type="ECO:0000256" key="2">
    <source>
        <dbReference type="ARBA" id="ARBA00022475"/>
    </source>
</evidence>
<keyword evidence="4 10" id="KW-1133">Transmembrane helix</keyword>
<dbReference type="HAMAP" id="MF_00454">
    <property type="entry name" value="FluC"/>
    <property type="match status" value="1"/>
</dbReference>
<dbReference type="GO" id="GO:0140114">
    <property type="term" value="P:cellular detoxification of fluoride"/>
    <property type="evidence" value="ECO:0007669"/>
    <property type="project" value="UniProtKB-UniRule"/>
</dbReference>
<feature type="transmembrane region" description="Helical" evidence="10">
    <location>
        <begin position="94"/>
        <end position="117"/>
    </location>
</feature>
<comment type="catalytic activity">
    <reaction evidence="8">
        <text>fluoride(in) = fluoride(out)</text>
        <dbReference type="Rhea" id="RHEA:76159"/>
        <dbReference type="ChEBI" id="CHEBI:17051"/>
    </reaction>
    <physiologicalReaction direction="left-to-right" evidence="8">
        <dbReference type="Rhea" id="RHEA:76160"/>
    </physiologicalReaction>
</comment>
<keyword evidence="6 10" id="KW-0407">Ion channel</keyword>
<dbReference type="EMBL" id="MQVS01000016">
    <property type="protein sequence ID" value="OKL50777.1"/>
    <property type="molecule type" value="Genomic_DNA"/>
</dbReference>
<reference evidence="12" key="1">
    <citation type="submission" date="2016-12" db="EMBL/GenBank/DDBJ databases">
        <authorList>
            <person name="Meng X."/>
        </authorList>
    </citation>
    <scope>NUCLEOTIDE SEQUENCE [LARGE SCALE GENOMIC DNA]</scope>
    <source>
        <strain evidence="12">DSM 20732</strain>
    </source>
</reference>
<feature type="binding site" evidence="10">
    <location>
        <position position="105"/>
    </location>
    <ligand>
        <name>Na(+)</name>
        <dbReference type="ChEBI" id="CHEBI:29101"/>
        <note>structural</note>
    </ligand>
</feature>
<proteinExistence type="inferred from homology"/>
<dbReference type="InterPro" id="IPR003691">
    <property type="entry name" value="FluC"/>
</dbReference>
<evidence type="ECO:0000256" key="6">
    <source>
        <dbReference type="ARBA" id="ARBA00023303"/>
    </source>
</evidence>
<keyword evidence="3 10" id="KW-0812">Transmembrane</keyword>
<dbReference type="GO" id="GO:0062054">
    <property type="term" value="F:fluoride channel activity"/>
    <property type="evidence" value="ECO:0007669"/>
    <property type="project" value="UniProtKB-UniRule"/>
</dbReference>
<dbReference type="RefSeq" id="WP_073826321.1">
    <property type="nucleotide sequence ID" value="NZ_MQVS01000016.1"/>
</dbReference>
<dbReference type="STRING" id="52770.BSZ40_10835"/>
<keyword evidence="12" id="KW-1185">Reference proteome</keyword>
<dbReference type="Pfam" id="PF02537">
    <property type="entry name" value="CRCB"/>
    <property type="match status" value="1"/>
</dbReference>
<dbReference type="Proteomes" id="UP000185612">
    <property type="component" value="Unassembled WGS sequence"/>
</dbReference>
<keyword evidence="10" id="KW-0915">Sodium</keyword>
<dbReference type="AlphaFoldDB" id="A0A1Q5PT50"/>
<keyword evidence="10" id="KW-0406">Ion transport</keyword>
<evidence type="ECO:0000256" key="7">
    <source>
        <dbReference type="ARBA" id="ARBA00035120"/>
    </source>
</evidence>
<gene>
    <name evidence="10" type="primary">fluC</name>
    <name evidence="10" type="synonym">crcB</name>
    <name evidence="11" type="ORF">BSZ40_10835</name>
</gene>
<dbReference type="InParanoid" id="A0A1Q5PT50"/>
<dbReference type="FunCoup" id="A0A1Q5PT50">
    <property type="interactions" value="1"/>
</dbReference>
<evidence type="ECO:0000256" key="5">
    <source>
        <dbReference type="ARBA" id="ARBA00023136"/>
    </source>
</evidence>
<evidence type="ECO:0000256" key="8">
    <source>
        <dbReference type="ARBA" id="ARBA00035585"/>
    </source>
</evidence>
<comment type="function">
    <text evidence="9 10">Fluoride-specific ion channel. Important for reducing fluoride concentration in the cell, thus reducing its toxicity.</text>
</comment>
<evidence type="ECO:0000313" key="12">
    <source>
        <dbReference type="Proteomes" id="UP000185612"/>
    </source>
</evidence>
<keyword evidence="10" id="KW-0479">Metal-binding</keyword>
<protein>
    <recommendedName>
        <fullName evidence="10">Fluoride-specific ion channel FluC</fullName>
    </recommendedName>
</protein>
<comment type="caution">
    <text evidence="11">The sequence shown here is derived from an EMBL/GenBank/DDBJ whole genome shotgun (WGS) entry which is preliminary data.</text>
</comment>
<keyword evidence="5 10" id="KW-0472">Membrane</keyword>
<comment type="similarity">
    <text evidence="7 10">Belongs to the fluoride channel Fluc/FEX (TC 1.A.43) family.</text>
</comment>
<feature type="transmembrane region" description="Helical" evidence="10">
    <location>
        <begin position="129"/>
        <end position="153"/>
    </location>
</feature>
<name>A0A1Q5PT50_9ACTO</name>
<sequence length="155" mass="15209">MLLAVAGAGAAGAVARWGLEQAVRAGLRRAHRSRRGDGSRRATRAVTRLGGAADGRAPFPSAPATQVQPGGTVVVNVVGCLLAGWVAGASLPPALHLLLLTGFLGGFTTFSTAVLDLAQLATRQPGRALAVGGLTLAAAVAAARCGLALAGAAGN</sequence>
<evidence type="ECO:0000313" key="11">
    <source>
        <dbReference type="EMBL" id="OKL50777.1"/>
    </source>
</evidence>
<evidence type="ECO:0000256" key="1">
    <source>
        <dbReference type="ARBA" id="ARBA00004651"/>
    </source>
</evidence>
<accession>A0A1Q5PT50</accession>
<organism evidence="11 12">
    <name type="scientific">Buchananella hordeovulneris</name>
    <dbReference type="NCBI Taxonomy" id="52770"/>
    <lineage>
        <taxon>Bacteria</taxon>
        <taxon>Bacillati</taxon>
        <taxon>Actinomycetota</taxon>
        <taxon>Actinomycetes</taxon>
        <taxon>Actinomycetales</taxon>
        <taxon>Actinomycetaceae</taxon>
        <taxon>Buchananella</taxon>
    </lineage>
</organism>